<protein>
    <submittedName>
        <fullName evidence="1">Dfp1/Him1, central region-domain-containing protein</fullName>
    </submittedName>
</protein>
<proteinExistence type="predicted"/>
<dbReference type="EMBL" id="MU274915">
    <property type="protein sequence ID" value="KAI0087943.1"/>
    <property type="molecule type" value="Genomic_DNA"/>
</dbReference>
<comment type="caution">
    <text evidence="1">The sequence shown here is derived from an EMBL/GenBank/DDBJ whole genome shotgun (WGS) entry which is preliminary data.</text>
</comment>
<organism evidence="1 2">
    <name type="scientific">Irpex rosettiformis</name>
    <dbReference type="NCBI Taxonomy" id="378272"/>
    <lineage>
        <taxon>Eukaryota</taxon>
        <taxon>Fungi</taxon>
        <taxon>Dikarya</taxon>
        <taxon>Basidiomycota</taxon>
        <taxon>Agaricomycotina</taxon>
        <taxon>Agaricomycetes</taxon>
        <taxon>Polyporales</taxon>
        <taxon>Irpicaceae</taxon>
        <taxon>Irpex</taxon>
    </lineage>
</organism>
<sequence length="605" mass="69242">MSTLSRNPLASRSVSNHVPASSSAWKDNTGRFSSAKRTRSPEPNDTLSAKRSKAFVDGPRSTIVARDEARKREVKEPKETKDERERKRLEREEDFRVKYSRAFPSWVFYFDLDALESDTPSIRKELEKLVLHMGARVEDFFSKDVTHLIVTRLDEDPVNKENHKSRTKEDSASVLKSPVKLRQTTVDTPGPELVKKANSFGMKIWPVDKLKSVIDRCAPSTLVASTSTSLIARSGQPTRERSLTRLLESERLHGTSERDPTQKRHDFIYFPKNSYFVLVEDIRQELQTIVALEYPIMKSRDGKEKGSWPVLYCDHRTRNPFFPYDEKEERRIEKAERAEHEREQELARRKAKLREQERRRRAQQEALKKGDLRRTVSMQNIRRRASQGEEFAEDYIDLEIEGDPDSVAASGYLASGNYVAASGNSVGITSTTGTTSTAGLSLRSLHLPRNIAGKLNKEIVTSRRLSQITPTVGKENAMGPPLTIPDRPQRMLRKSRSTNTMRLPKRDEGSKPGYCESCRVKFEDFHQHIVSKRHKKFAENDANFANLDHVLSRVRRRTLEEVRAERSDCGLSPEDDAEGEDIDEDSTMVPFHVADAISREEWMKA</sequence>
<accession>A0ACB8U0R5</accession>
<reference evidence="1" key="1">
    <citation type="journal article" date="2021" name="Environ. Microbiol.">
        <title>Gene family expansions and transcriptome signatures uncover fungal adaptations to wood decay.</title>
        <authorList>
            <person name="Hage H."/>
            <person name="Miyauchi S."/>
            <person name="Viragh M."/>
            <person name="Drula E."/>
            <person name="Min B."/>
            <person name="Chaduli D."/>
            <person name="Navarro D."/>
            <person name="Favel A."/>
            <person name="Norest M."/>
            <person name="Lesage-Meessen L."/>
            <person name="Balint B."/>
            <person name="Merenyi Z."/>
            <person name="de Eugenio L."/>
            <person name="Morin E."/>
            <person name="Martinez A.T."/>
            <person name="Baldrian P."/>
            <person name="Stursova M."/>
            <person name="Martinez M.J."/>
            <person name="Novotny C."/>
            <person name="Magnuson J.K."/>
            <person name="Spatafora J.W."/>
            <person name="Maurice S."/>
            <person name="Pangilinan J."/>
            <person name="Andreopoulos W."/>
            <person name="LaButti K."/>
            <person name="Hundley H."/>
            <person name="Na H."/>
            <person name="Kuo A."/>
            <person name="Barry K."/>
            <person name="Lipzen A."/>
            <person name="Henrissat B."/>
            <person name="Riley R."/>
            <person name="Ahrendt S."/>
            <person name="Nagy L.G."/>
            <person name="Grigoriev I.V."/>
            <person name="Martin F."/>
            <person name="Rosso M.N."/>
        </authorList>
    </citation>
    <scope>NUCLEOTIDE SEQUENCE</scope>
    <source>
        <strain evidence="1">CBS 384.51</strain>
    </source>
</reference>
<gene>
    <name evidence="1" type="ORF">BDY19DRAFT_906945</name>
</gene>
<keyword evidence="2" id="KW-1185">Reference proteome</keyword>
<evidence type="ECO:0000313" key="2">
    <source>
        <dbReference type="Proteomes" id="UP001055072"/>
    </source>
</evidence>
<name>A0ACB8U0R5_9APHY</name>
<dbReference type="Proteomes" id="UP001055072">
    <property type="component" value="Unassembled WGS sequence"/>
</dbReference>
<evidence type="ECO:0000313" key="1">
    <source>
        <dbReference type="EMBL" id="KAI0087943.1"/>
    </source>
</evidence>